<evidence type="ECO:0000313" key="2">
    <source>
        <dbReference type="EMBL" id="CAD7456796.1"/>
    </source>
</evidence>
<accession>A0A7R9IEL0</accession>
<proteinExistence type="predicted"/>
<evidence type="ECO:0000256" key="1">
    <source>
        <dbReference type="SAM" id="MobiDB-lite"/>
    </source>
</evidence>
<name>A0A7R9IEL0_9NEOP</name>
<organism evidence="2">
    <name type="scientific">Timema tahoe</name>
    <dbReference type="NCBI Taxonomy" id="61484"/>
    <lineage>
        <taxon>Eukaryota</taxon>
        <taxon>Metazoa</taxon>
        <taxon>Ecdysozoa</taxon>
        <taxon>Arthropoda</taxon>
        <taxon>Hexapoda</taxon>
        <taxon>Insecta</taxon>
        <taxon>Pterygota</taxon>
        <taxon>Neoptera</taxon>
        <taxon>Polyneoptera</taxon>
        <taxon>Phasmatodea</taxon>
        <taxon>Timematodea</taxon>
        <taxon>Timematoidea</taxon>
        <taxon>Timematidae</taxon>
        <taxon>Timema</taxon>
    </lineage>
</organism>
<gene>
    <name evidence="2" type="ORF">TTEB3V08_LOCUS4811</name>
</gene>
<sequence length="102" mass="11720">MILWHRFLTNHGPKDTESVSGPYQCLELIDMITRLPIVPTITRQLEKMKGSGRSNKPRTKDTWKGRKLLRRQQETLAEVQRMKRNLGGGSEDETGDKKLSSI</sequence>
<feature type="region of interest" description="Disordered" evidence="1">
    <location>
        <begin position="46"/>
        <end position="102"/>
    </location>
</feature>
<dbReference type="AlphaFoldDB" id="A0A7R9IEL0"/>
<dbReference type="EMBL" id="OE001428">
    <property type="protein sequence ID" value="CAD7456796.1"/>
    <property type="molecule type" value="Genomic_DNA"/>
</dbReference>
<protein>
    <submittedName>
        <fullName evidence="2">Uncharacterized protein</fullName>
    </submittedName>
</protein>
<reference evidence="2" key="1">
    <citation type="submission" date="2020-11" db="EMBL/GenBank/DDBJ databases">
        <authorList>
            <person name="Tran Van P."/>
        </authorList>
    </citation>
    <scope>NUCLEOTIDE SEQUENCE</scope>
</reference>